<protein>
    <submittedName>
        <fullName evidence="3">HET-domain-containing protein</fullName>
    </submittedName>
</protein>
<feature type="domain" description="NB-ARC" evidence="1">
    <location>
        <begin position="263"/>
        <end position="427"/>
    </location>
</feature>
<dbReference type="Gene3D" id="3.40.50.300">
    <property type="entry name" value="P-loop containing nucleotide triphosphate hydrolases"/>
    <property type="match status" value="1"/>
</dbReference>
<dbReference type="InterPro" id="IPR027417">
    <property type="entry name" value="P-loop_NTPase"/>
</dbReference>
<dbReference type="SUPFAM" id="SSF52540">
    <property type="entry name" value="P-loop containing nucleoside triphosphate hydrolases"/>
    <property type="match status" value="1"/>
</dbReference>
<accession>A0A6A6EA54</accession>
<dbReference type="GO" id="GO:0043531">
    <property type="term" value="F:ADP binding"/>
    <property type="evidence" value="ECO:0007669"/>
    <property type="project" value="InterPro"/>
</dbReference>
<proteinExistence type="predicted"/>
<keyword evidence="4" id="KW-1185">Reference proteome</keyword>
<dbReference type="Proteomes" id="UP000800200">
    <property type="component" value="Unassembled WGS sequence"/>
</dbReference>
<dbReference type="Pfam" id="PF13374">
    <property type="entry name" value="TPR_10"/>
    <property type="match status" value="3"/>
</dbReference>
<dbReference type="SUPFAM" id="SSF48452">
    <property type="entry name" value="TPR-like"/>
    <property type="match status" value="2"/>
</dbReference>
<evidence type="ECO:0000313" key="4">
    <source>
        <dbReference type="Proteomes" id="UP000800200"/>
    </source>
</evidence>
<dbReference type="AlphaFoldDB" id="A0A6A6EA54"/>
<dbReference type="PANTHER" id="PTHR46082">
    <property type="entry name" value="ATP/GTP-BINDING PROTEIN-RELATED"/>
    <property type="match status" value="1"/>
</dbReference>
<reference evidence="3" key="1">
    <citation type="journal article" date="2020" name="Stud. Mycol.">
        <title>101 Dothideomycetes genomes: a test case for predicting lifestyles and emergence of pathogens.</title>
        <authorList>
            <person name="Haridas S."/>
            <person name="Albert R."/>
            <person name="Binder M."/>
            <person name="Bloem J."/>
            <person name="Labutti K."/>
            <person name="Salamov A."/>
            <person name="Andreopoulos B."/>
            <person name="Baker S."/>
            <person name="Barry K."/>
            <person name="Bills G."/>
            <person name="Bluhm B."/>
            <person name="Cannon C."/>
            <person name="Castanera R."/>
            <person name="Culley D."/>
            <person name="Daum C."/>
            <person name="Ezra D."/>
            <person name="Gonzalez J."/>
            <person name="Henrissat B."/>
            <person name="Kuo A."/>
            <person name="Liang C."/>
            <person name="Lipzen A."/>
            <person name="Lutzoni F."/>
            <person name="Magnuson J."/>
            <person name="Mondo S."/>
            <person name="Nolan M."/>
            <person name="Ohm R."/>
            <person name="Pangilinan J."/>
            <person name="Park H.-J."/>
            <person name="Ramirez L."/>
            <person name="Alfaro M."/>
            <person name="Sun H."/>
            <person name="Tritt A."/>
            <person name="Yoshinaga Y."/>
            <person name="Zwiers L.-H."/>
            <person name="Turgeon B."/>
            <person name="Goodwin S."/>
            <person name="Spatafora J."/>
            <person name="Crous P."/>
            <person name="Grigoriev I."/>
        </authorList>
    </citation>
    <scope>NUCLEOTIDE SEQUENCE</scope>
    <source>
        <strain evidence="3">CBS 207.26</strain>
    </source>
</reference>
<dbReference type="InterPro" id="IPR053137">
    <property type="entry name" value="NLR-like"/>
</dbReference>
<dbReference type="Gene3D" id="1.25.40.10">
    <property type="entry name" value="Tetratricopeptide repeat domain"/>
    <property type="match status" value="2"/>
</dbReference>
<feature type="domain" description="Heterokaryon incompatibility" evidence="2">
    <location>
        <begin position="24"/>
        <end position="108"/>
    </location>
</feature>
<dbReference type="Pfam" id="PF06985">
    <property type="entry name" value="HET"/>
    <property type="match status" value="1"/>
</dbReference>
<dbReference type="EMBL" id="ML994622">
    <property type="protein sequence ID" value="KAF2188857.1"/>
    <property type="molecule type" value="Genomic_DNA"/>
</dbReference>
<gene>
    <name evidence="3" type="ORF">K469DRAFT_564621</name>
</gene>
<dbReference type="OrthoDB" id="674604at2759"/>
<sequence>MRLLHFDEYRRLKWTEFSSNIPPYAVLSHTWNSDEFLFEDLVNGTGTSKTGYGKVEFCAKQAARDQIQYFWIDTCCIDKWNLLELSNAINSMFSWYRNAAKCYVFLSDVSVPVAIDAQLHQNIWEVPFRKSRWFTRGWTLQELIAPVSIEFFSSEHQWLGDKKTLEQQVQQITGIPVEALQGDPLDDFSVAERMAWVAGRQTTLEEDIAYCLIGIFGVSMESRYGEGKEKALTRLREEVEKASVTPFIIPFDRNARFVGRESQLAVLEGKLFVGTSTTKVAIIGPGGIGKTQLALELAYRTRQKYKSCSIFWIPASDVESIHQAYMHIAQRLNIPGWDDEKADVKKLVQLHLSQASAGQWLIVFDNADEAGPGTTGPSQTGSLTEYLPSSKQGSILFITTDSKMAVSLASQNIVKLPEIERDMAHRILKTYLTNPTNEQDADLLLKELAYLPLAIVQAAAYINVNKTTLKDYLSLLGAQEKEVVERISKQFDEWQPHRTGNPIATTLLISFEQIRNCDILATDFLYFMACIDRKDIPLALLPTTSPPRGGMDAVETLNAYSFITKRQAESALDLHRLVHLAIRNWLHTQGLLSKRTQLAITRLLEVFPDSKHENRSKWRRLLPHAKYALSYDLMKQEDEAGIELTWKCAMSLHSDGRYNEAEELFAQVMETRKRVLGAEHPDTLTSMANLASTYRNQGRWKAAEELEVQVMETCKKKLGTDHPDTLNSMSNLASTYRNQGQWDAAEELEVQVIETSTTKLGADHPSTLTYIANLASTYRNQGRWKEAEELEMQVMETCKKKLGADHPDTLTSMANLASTWKAQGRDTEAIGLMTECVRLQERILGASHPYFISSSNTLADWEAKQ</sequence>
<name>A0A6A6EA54_9PEZI</name>
<dbReference type="Pfam" id="PF00931">
    <property type="entry name" value="NB-ARC"/>
    <property type="match status" value="1"/>
</dbReference>
<organism evidence="3 4">
    <name type="scientific">Zopfia rhizophila CBS 207.26</name>
    <dbReference type="NCBI Taxonomy" id="1314779"/>
    <lineage>
        <taxon>Eukaryota</taxon>
        <taxon>Fungi</taxon>
        <taxon>Dikarya</taxon>
        <taxon>Ascomycota</taxon>
        <taxon>Pezizomycotina</taxon>
        <taxon>Dothideomycetes</taxon>
        <taxon>Dothideomycetes incertae sedis</taxon>
        <taxon>Zopfiaceae</taxon>
        <taxon>Zopfia</taxon>
    </lineage>
</organism>
<evidence type="ECO:0000259" key="2">
    <source>
        <dbReference type="Pfam" id="PF06985"/>
    </source>
</evidence>
<evidence type="ECO:0000313" key="3">
    <source>
        <dbReference type="EMBL" id="KAF2188857.1"/>
    </source>
</evidence>
<dbReference type="InterPro" id="IPR002182">
    <property type="entry name" value="NB-ARC"/>
</dbReference>
<dbReference type="InterPro" id="IPR010730">
    <property type="entry name" value="HET"/>
</dbReference>
<dbReference type="PANTHER" id="PTHR46082:SF6">
    <property type="entry name" value="AAA+ ATPASE DOMAIN-CONTAINING PROTEIN-RELATED"/>
    <property type="match status" value="1"/>
</dbReference>
<dbReference type="InterPro" id="IPR011990">
    <property type="entry name" value="TPR-like_helical_dom_sf"/>
</dbReference>
<evidence type="ECO:0000259" key="1">
    <source>
        <dbReference type="Pfam" id="PF00931"/>
    </source>
</evidence>
<dbReference type="Pfam" id="PF13424">
    <property type="entry name" value="TPR_12"/>
    <property type="match status" value="1"/>
</dbReference>